<feature type="transmembrane region" description="Helical" evidence="6">
    <location>
        <begin position="241"/>
        <end position="273"/>
    </location>
</feature>
<evidence type="ECO:0000256" key="3">
    <source>
        <dbReference type="ARBA" id="ARBA00022692"/>
    </source>
</evidence>
<reference evidence="7" key="1">
    <citation type="submission" date="2013-08" db="EMBL/GenBank/DDBJ databases">
        <authorList>
            <person name="Mendez C."/>
            <person name="Richter M."/>
            <person name="Ferrer M."/>
            <person name="Sanchez J."/>
        </authorList>
    </citation>
    <scope>NUCLEOTIDE SEQUENCE</scope>
</reference>
<feature type="transmembrane region" description="Helical" evidence="6">
    <location>
        <begin position="174"/>
        <end position="193"/>
    </location>
</feature>
<protein>
    <submittedName>
        <fullName evidence="7">Polysaccharide biosynthesis protein</fullName>
    </submittedName>
</protein>
<feature type="transmembrane region" description="Helical" evidence="6">
    <location>
        <begin position="59"/>
        <end position="82"/>
    </location>
</feature>
<dbReference type="PANTHER" id="PTHR30250">
    <property type="entry name" value="PST FAMILY PREDICTED COLANIC ACID TRANSPORTER"/>
    <property type="match status" value="1"/>
</dbReference>
<keyword evidence="5 6" id="KW-0472">Membrane</keyword>
<feature type="transmembrane region" description="Helical" evidence="6">
    <location>
        <begin position="139"/>
        <end position="162"/>
    </location>
</feature>
<proteinExistence type="predicted"/>
<dbReference type="InterPro" id="IPR050833">
    <property type="entry name" value="Poly_Biosynth_Transport"/>
</dbReference>
<feature type="transmembrane region" description="Helical" evidence="6">
    <location>
        <begin position="31"/>
        <end position="53"/>
    </location>
</feature>
<dbReference type="GO" id="GO:0005886">
    <property type="term" value="C:plasma membrane"/>
    <property type="evidence" value="ECO:0007669"/>
    <property type="project" value="UniProtKB-SubCell"/>
</dbReference>
<dbReference type="EMBL" id="AUZZ01001900">
    <property type="protein sequence ID" value="EQD62493.1"/>
    <property type="molecule type" value="Genomic_DNA"/>
</dbReference>
<feature type="transmembrane region" description="Helical" evidence="6">
    <location>
        <begin position="413"/>
        <end position="433"/>
    </location>
</feature>
<feature type="transmembrane region" description="Helical" evidence="6">
    <location>
        <begin position="319"/>
        <end position="342"/>
    </location>
</feature>
<sequence length="529" mass="57032">MAAMEKFYKDDVQEDIFDTGSRAARVASFILIGKLVSFFIMAAAFIVIVRILGPSVYGVYTLAIAVAGFFGSVGNFGIGTALNKFIAEYRRKKDDENINLHIANGLFILLIAGIALSIITVAFSTYIAVFVFHNASDSFIVDIAAISILTTMLYGGTSSALVGYGNGRRVSTAIISVSIVQGTVGIGLALTGFGALSPLIGLILGSTTGFIIALLYIYVVEKAKLRRPTFRFMKRMLKFSLPITVSNFFSTVTNNLALIVLGIFTTTIILGNFGVASRLGSLIDIITGSISLSLLTAFSSSFAGAQGSRDIGRIYSNSVYFSFILVAPLLVSVVVLAKPFSFTAFSSVYSIAPLYIRILGIGMIIGLFSTYAGAALVGANKVKTMMKYNIIISIIQLLLIPLLIPTFKGLGAVLLLFFITPILGDIFFVRLMIRYFDLKLKVKRLLLAVTANVVSAAILYILLIYLSWNYELLIAVAFFTMLAVYPALLGALGGISEAEISTINKMSASIPIVGNVIRILALYSSKFFW</sequence>
<evidence type="ECO:0000256" key="6">
    <source>
        <dbReference type="SAM" id="Phobius"/>
    </source>
</evidence>
<organism evidence="7">
    <name type="scientific">mine drainage metagenome</name>
    <dbReference type="NCBI Taxonomy" id="410659"/>
    <lineage>
        <taxon>unclassified sequences</taxon>
        <taxon>metagenomes</taxon>
        <taxon>ecological metagenomes</taxon>
    </lineage>
</organism>
<reference evidence="7" key="2">
    <citation type="journal article" date="2014" name="ISME J.">
        <title>Microbial stratification in low pH oxic and suboxic macroscopic growths along an acid mine drainage.</title>
        <authorList>
            <person name="Mendez-Garcia C."/>
            <person name="Mesa V."/>
            <person name="Sprenger R.R."/>
            <person name="Richter M."/>
            <person name="Diez M.S."/>
            <person name="Solano J."/>
            <person name="Bargiela R."/>
            <person name="Golyshina O.V."/>
            <person name="Manteca A."/>
            <person name="Ramos J.L."/>
            <person name="Gallego J.R."/>
            <person name="Llorente I."/>
            <person name="Martins Dos Santos V.A."/>
            <person name="Jensen O.N."/>
            <person name="Pelaez A.I."/>
            <person name="Sanchez J."/>
            <person name="Ferrer M."/>
        </authorList>
    </citation>
    <scope>NUCLEOTIDE SEQUENCE</scope>
</reference>
<feature type="transmembrane region" description="Helical" evidence="6">
    <location>
        <begin position="445"/>
        <end position="466"/>
    </location>
</feature>
<name>T1B1P7_9ZZZZ</name>
<keyword evidence="4 6" id="KW-1133">Transmembrane helix</keyword>
<feature type="transmembrane region" description="Helical" evidence="6">
    <location>
        <begin position="388"/>
        <end position="407"/>
    </location>
</feature>
<evidence type="ECO:0000256" key="5">
    <source>
        <dbReference type="ARBA" id="ARBA00023136"/>
    </source>
</evidence>
<feature type="transmembrane region" description="Helical" evidence="6">
    <location>
        <begin position="472"/>
        <end position="495"/>
    </location>
</feature>
<comment type="subcellular location">
    <subcellularLocation>
        <location evidence="1">Cell membrane</location>
        <topology evidence="1">Multi-pass membrane protein</topology>
    </subcellularLocation>
</comment>
<comment type="caution">
    <text evidence="7">The sequence shown here is derived from an EMBL/GenBank/DDBJ whole genome shotgun (WGS) entry which is preliminary data.</text>
</comment>
<evidence type="ECO:0000256" key="2">
    <source>
        <dbReference type="ARBA" id="ARBA00022475"/>
    </source>
</evidence>
<dbReference type="AlphaFoldDB" id="T1B1P7"/>
<feature type="transmembrane region" description="Helical" evidence="6">
    <location>
        <begin position="354"/>
        <end position="376"/>
    </location>
</feature>
<keyword evidence="3 6" id="KW-0812">Transmembrane</keyword>
<dbReference type="PANTHER" id="PTHR30250:SF28">
    <property type="entry name" value="POLYSACCHARIDE BIOSYNTHESIS PROTEIN"/>
    <property type="match status" value="1"/>
</dbReference>
<evidence type="ECO:0000313" key="7">
    <source>
        <dbReference type="EMBL" id="EQD62493.1"/>
    </source>
</evidence>
<gene>
    <name evidence="7" type="ORF">B2A_02796</name>
</gene>
<evidence type="ECO:0000256" key="1">
    <source>
        <dbReference type="ARBA" id="ARBA00004651"/>
    </source>
</evidence>
<feature type="transmembrane region" description="Helical" evidence="6">
    <location>
        <begin position="103"/>
        <end position="133"/>
    </location>
</feature>
<feature type="transmembrane region" description="Helical" evidence="6">
    <location>
        <begin position="199"/>
        <end position="220"/>
    </location>
</feature>
<evidence type="ECO:0000256" key="4">
    <source>
        <dbReference type="ARBA" id="ARBA00022989"/>
    </source>
</evidence>
<accession>T1B1P7</accession>
<dbReference type="Pfam" id="PF13440">
    <property type="entry name" value="Polysacc_synt_3"/>
    <property type="match status" value="1"/>
</dbReference>
<keyword evidence="2" id="KW-1003">Cell membrane</keyword>
<feature type="transmembrane region" description="Helical" evidence="6">
    <location>
        <begin position="279"/>
        <end position="298"/>
    </location>
</feature>